<protein>
    <recommendedName>
        <fullName evidence="3">Response regulatory domain-containing protein</fullName>
    </recommendedName>
</protein>
<keyword evidence="1" id="KW-0597">Phosphoprotein</keyword>
<evidence type="ECO:0000313" key="5">
    <source>
        <dbReference type="Proteomes" id="UP000555564"/>
    </source>
</evidence>
<dbReference type="Proteomes" id="UP000555564">
    <property type="component" value="Unassembled WGS sequence"/>
</dbReference>
<dbReference type="CDD" id="cd00156">
    <property type="entry name" value="REC"/>
    <property type="match status" value="1"/>
</dbReference>
<feature type="modified residue" description="4-aspartylphosphate" evidence="1">
    <location>
        <position position="149"/>
    </location>
</feature>
<evidence type="ECO:0000256" key="2">
    <source>
        <dbReference type="SAM" id="Phobius"/>
    </source>
</evidence>
<dbReference type="GO" id="GO:0000160">
    <property type="term" value="P:phosphorelay signal transduction system"/>
    <property type="evidence" value="ECO:0007669"/>
    <property type="project" value="InterPro"/>
</dbReference>
<reference evidence="4 5" key="1">
    <citation type="submission" date="2020-08" db="EMBL/GenBank/DDBJ databases">
        <title>Sequencing the genomes of 1000 actinobacteria strains.</title>
        <authorList>
            <person name="Klenk H.-P."/>
        </authorList>
    </citation>
    <scope>NUCLEOTIDE SEQUENCE [LARGE SCALE GENOMIC DNA]</scope>
    <source>
        <strain evidence="4 5">DSM 44936</strain>
    </source>
</reference>
<organism evidence="4 5">
    <name type="scientific">Sphaerisporangium rubeum</name>
    <dbReference type="NCBI Taxonomy" id="321317"/>
    <lineage>
        <taxon>Bacteria</taxon>
        <taxon>Bacillati</taxon>
        <taxon>Actinomycetota</taxon>
        <taxon>Actinomycetes</taxon>
        <taxon>Streptosporangiales</taxon>
        <taxon>Streptosporangiaceae</taxon>
        <taxon>Sphaerisporangium</taxon>
    </lineage>
</organism>
<keyword evidence="2" id="KW-0472">Membrane</keyword>
<keyword evidence="2" id="KW-0812">Transmembrane</keyword>
<evidence type="ECO:0000259" key="3">
    <source>
        <dbReference type="PROSITE" id="PS50110"/>
    </source>
</evidence>
<dbReference type="AlphaFoldDB" id="A0A7X0IJR9"/>
<proteinExistence type="predicted"/>
<dbReference type="Gene3D" id="3.40.50.2300">
    <property type="match status" value="1"/>
</dbReference>
<dbReference type="InterPro" id="IPR001789">
    <property type="entry name" value="Sig_transdc_resp-reg_receiver"/>
</dbReference>
<dbReference type="RefSeq" id="WP_221475031.1">
    <property type="nucleotide sequence ID" value="NZ_BAAALO010000059.1"/>
</dbReference>
<sequence length="233" mass="26395">MSEALWGKLIDVIPSLLWVLFALIAFFALRRPFMEKIVPRISTIGALGVEITLTEVERLLNKAAENTDSSADSPLPVTRTARRAVLRRLDHAAGYLKGGRILWVDDLPVNNVYLTEVFRELGMKVDQVTSTDEALSQLNRASYDVVISDVNRGTDGQAGIKMLQEFRDRGIDLPVLIHAARFDPRLGVDPMIFGYTPWYDELIHYVIDVMERIHLSDGYNRDVRYYRMDPGSA</sequence>
<dbReference type="Pfam" id="PF00072">
    <property type="entry name" value="Response_reg"/>
    <property type="match status" value="1"/>
</dbReference>
<dbReference type="SUPFAM" id="SSF52172">
    <property type="entry name" value="CheY-like"/>
    <property type="match status" value="1"/>
</dbReference>
<evidence type="ECO:0000256" key="1">
    <source>
        <dbReference type="PROSITE-ProRule" id="PRU00169"/>
    </source>
</evidence>
<comment type="caution">
    <text evidence="4">The sequence shown here is derived from an EMBL/GenBank/DDBJ whole genome shotgun (WGS) entry which is preliminary data.</text>
</comment>
<feature type="domain" description="Response regulatory" evidence="3">
    <location>
        <begin position="100"/>
        <end position="211"/>
    </location>
</feature>
<dbReference type="PROSITE" id="PS50110">
    <property type="entry name" value="RESPONSE_REGULATORY"/>
    <property type="match status" value="1"/>
</dbReference>
<keyword evidence="5" id="KW-1185">Reference proteome</keyword>
<feature type="transmembrane region" description="Helical" evidence="2">
    <location>
        <begin position="12"/>
        <end position="29"/>
    </location>
</feature>
<keyword evidence="2" id="KW-1133">Transmembrane helix</keyword>
<accession>A0A7X0IJR9</accession>
<gene>
    <name evidence="4" type="ORF">BJ992_005921</name>
</gene>
<dbReference type="InterPro" id="IPR011006">
    <property type="entry name" value="CheY-like_superfamily"/>
</dbReference>
<dbReference type="EMBL" id="JACHIU010000001">
    <property type="protein sequence ID" value="MBB6476490.1"/>
    <property type="molecule type" value="Genomic_DNA"/>
</dbReference>
<name>A0A7X0IJR9_9ACTN</name>
<evidence type="ECO:0000313" key="4">
    <source>
        <dbReference type="EMBL" id="MBB6476490.1"/>
    </source>
</evidence>